<accession>A0A2U1PUW5</accession>
<protein>
    <submittedName>
        <fullName evidence="3">Zinc finger, BED-type</fullName>
    </submittedName>
</protein>
<dbReference type="InterPro" id="IPR012337">
    <property type="entry name" value="RNaseH-like_sf"/>
</dbReference>
<dbReference type="InterPro" id="IPR043128">
    <property type="entry name" value="Rev_trsase/Diguanyl_cyclase"/>
</dbReference>
<dbReference type="SUPFAM" id="SSF140996">
    <property type="entry name" value="Hermes dimerisation domain"/>
    <property type="match status" value="1"/>
</dbReference>
<dbReference type="EMBL" id="PKPP01000707">
    <property type="protein sequence ID" value="PWA89561.1"/>
    <property type="molecule type" value="Genomic_DNA"/>
</dbReference>
<organism evidence="3 4">
    <name type="scientific">Artemisia annua</name>
    <name type="common">Sweet wormwood</name>
    <dbReference type="NCBI Taxonomy" id="35608"/>
    <lineage>
        <taxon>Eukaryota</taxon>
        <taxon>Viridiplantae</taxon>
        <taxon>Streptophyta</taxon>
        <taxon>Embryophyta</taxon>
        <taxon>Tracheophyta</taxon>
        <taxon>Spermatophyta</taxon>
        <taxon>Magnoliopsida</taxon>
        <taxon>eudicotyledons</taxon>
        <taxon>Gunneridae</taxon>
        <taxon>Pentapetalae</taxon>
        <taxon>asterids</taxon>
        <taxon>campanulids</taxon>
        <taxon>Asterales</taxon>
        <taxon>Asteraceae</taxon>
        <taxon>Asteroideae</taxon>
        <taxon>Anthemideae</taxon>
        <taxon>Artemisiinae</taxon>
        <taxon>Artemisia</taxon>
    </lineage>
</organism>
<evidence type="ECO:0000313" key="4">
    <source>
        <dbReference type="Proteomes" id="UP000245207"/>
    </source>
</evidence>
<dbReference type="InterPro" id="IPR043502">
    <property type="entry name" value="DNA/RNA_pol_sf"/>
</dbReference>
<proteinExistence type="predicted"/>
<sequence length="566" mass="64931">MGIKWLNPKSVNQSSYILYWKVNFTISNSPLPFSLAKSKENGTSTLGYHLKSVCTTSPLYRTADKKKQTTISFKPATMGESGGSLVSHSFNQERCRKAVARMCIKDNQPFSIVEDEGFQELMLEMTERDYTPYFYNETEDGEEGTRMRPKTKKKRKNVVEGTRMRMIGRMQVLENRGIVGNAAKSVSLLLYIFDIMVFLEYLRIFYDVTKKISGCKYVTSNMFVKDLVTMHAAISKMCRHADENKRKIALSMKGKYDKYWDNLDNMNVLLYVALVLDPRNKLKYLEFCLDQIYPKSRSSTETSNEGDQLPKRLKTLSAKTIEICKIVEDALKELFVHYKIKLDKHNDQTFTVSSSSTPSEDDSSMTIDLEDGFSKYLETQYGEGDDYSEICFLPGKNNAMTLLNINFSQEVTSDTDPAEPIYNSDFSFLSNCCENVNERSSKGKFRKQSQKKHIIWSSYCWCTAKHNRWWSIGANCLLNKVCSEINKPNGQFLLPNDRDAIMIFISSLPIRKEQKKIVAEEEVIARKMGLGVRQLPTSKEDLAVAKRVMFSSKFNKNIDDKQALIN</sequence>
<dbReference type="Gene3D" id="3.30.70.270">
    <property type="match status" value="1"/>
</dbReference>
<dbReference type="AlphaFoldDB" id="A0A2U1PUW5"/>
<comment type="caution">
    <text evidence="3">The sequence shown here is derived from an EMBL/GenBank/DDBJ whole genome shotgun (WGS) entry which is preliminary data.</text>
</comment>
<dbReference type="Pfam" id="PF14372">
    <property type="entry name" value="hAT-like_RNase-H"/>
    <property type="match status" value="1"/>
</dbReference>
<dbReference type="SUPFAM" id="SSF56672">
    <property type="entry name" value="DNA/RNA polymerases"/>
    <property type="match status" value="1"/>
</dbReference>
<feature type="region of interest" description="Disordered" evidence="1">
    <location>
        <begin position="138"/>
        <end position="158"/>
    </location>
</feature>
<dbReference type="GO" id="GO:0003677">
    <property type="term" value="F:DNA binding"/>
    <property type="evidence" value="ECO:0007669"/>
    <property type="project" value="InterPro"/>
</dbReference>
<evidence type="ECO:0000259" key="2">
    <source>
        <dbReference type="Pfam" id="PF14372"/>
    </source>
</evidence>
<dbReference type="SUPFAM" id="SSF53098">
    <property type="entry name" value="Ribonuclease H-like"/>
    <property type="match status" value="1"/>
</dbReference>
<dbReference type="InterPro" id="IPR025525">
    <property type="entry name" value="hAT-like_transposase_RNase-H"/>
</dbReference>
<feature type="compositionally biased region" description="Basic residues" evidence="1">
    <location>
        <begin position="147"/>
        <end position="156"/>
    </location>
</feature>
<name>A0A2U1PUW5_ARTAN</name>
<dbReference type="STRING" id="35608.A0A2U1PUW5"/>
<dbReference type="Proteomes" id="UP000245207">
    <property type="component" value="Unassembled WGS sequence"/>
</dbReference>
<gene>
    <name evidence="3" type="ORF">CTI12_AA111260</name>
</gene>
<keyword evidence="4" id="KW-1185">Reference proteome</keyword>
<dbReference type="Gene3D" id="1.10.10.1070">
    <property type="entry name" value="Zinc finger, BED domain-containing"/>
    <property type="match status" value="1"/>
</dbReference>
<dbReference type="OrthoDB" id="1738615at2759"/>
<evidence type="ECO:0000256" key="1">
    <source>
        <dbReference type="SAM" id="MobiDB-lite"/>
    </source>
</evidence>
<evidence type="ECO:0000313" key="3">
    <source>
        <dbReference type="EMBL" id="PWA89561.1"/>
    </source>
</evidence>
<reference evidence="3 4" key="1">
    <citation type="journal article" date="2018" name="Mol. Plant">
        <title>The genome of Artemisia annua provides insight into the evolution of Asteraceae family and artemisinin biosynthesis.</title>
        <authorList>
            <person name="Shen Q."/>
            <person name="Zhang L."/>
            <person name="Liao Z."/>
            <person name="Wang S."/>
            <person name="Yan T."/>
            <person name="Shi P."/>
            <person name="Liu M."/>
            <person name="Fu X."/>
            <person name="Pan Q."/>
            <person name="Wang Y."/>
            <person name="Lv Z."/>
            <person name="Lu X."/>
            <person name="Zhang F."/>
            <person name="Jiang W."/>
            <person name="Ma Y."/>
            <person name="Chen M."/>
            <person name="Hao X."/>
            <person name="Li L."/>
            <person name="Tang Y."/>
            <person name="Lv G."/>
            <person name="Zhou Y."/>
            <person name="Sun X."/>
            <person name="Brodelius P.E."/>
            <person name="Rose J.K.C."/>
            <person name="Tang K."/>
        </authorList>
    </citation>
    <scope>NUCLEOTIDE SEQUENCE [LARGE SCALE GENOMIC DNA]</scope>
    <source>
        <strain evidence="4">cv. Huhao1</strain>
        <tissue evidence="3">Leaf</tissue>
    </source>
</reference>
<feature type="domain" description="hAT-like transposase RNase-H fold" evidence="2">
    <location>
        <begin position="213"/>
        <end position="299"/>
    </location>
</feature>
<dbReference type="PANTHER" id="PTHR23272">
    <property type="entry name" value="BED FINGER-RELATED"/>
    <property type="match status" value="1"/>
</dbReference>
<dbReference type="PANTHER" id="PTHR23272:SF184">
    <property type="entry name" value="OS03G0311250 PROTEIN"/>
    <property type="match status" value="1"/>
</dbReference>